<name>A0ABS3HQ69_9ENTE</name>
<keyword evidence="7" id="KW-0812">Transmembrane</keyword>
<dbReference type="Proteomes" id="UP000664495">
    <property type="component" value="Unassembled WGS sequence"/>
</dbReference>
<evidence type="ECO:0000256" key="8">
    <source>
        <dbReference type="SAM" id="SignalP"/>
    </source>
</evidence>
<evidence type="ECO:0000256" key="5">
    <source>
        <dbReference type="ARBA" id="ARBA00023088"/>
    </source>
</evidence>
<evidence type="ECO:0000256" key="1">
    <source>
        <dbReference type="ARBA" id="ARBA00004196"/>
    </source>
</evidence>
<feature type="compositionally biased region" description="Low complexity" evidence="6">
    <location>
        <begin position="2083"/>
        <end position="2094"/>
    </location>
</feature>
<keyword evidence="2" id="KW-0134">Cell wall</keyword>
<dbReference type="NCBIfam" id="TIGR02543">
    <property type="entry name" value="List_Bact_rpt"/>
    <property type="match status" value="8"/>
</dbReference>
<feature type="domain" description="Gram-positive cocci surface proteins LPxTG" evidence="9">
    <location>
        <begin position="2108"/>
        <end position="2148"/>
    </location>
</feature>
<feature type="compositionally biased region" description="Basic and acidic residues" evidence="6">
    <location>
        <begin position="216"/>
        <end position="236"/>
    </location>
</feature>
<feature type="region of interest" description="Disordered" evidence="6">
    <location>
        <begin position="40"/>
        <end position="100"/>
    </location>
</feature>
<keyword evidence="3" id="KW-0964">Secreted</keyword>
<organism evidence="10 11">
    <name type="scientific">Candidatus Enterococcus murrayae</name>
    <dbReference type="NCBI Taxonomy" id="2815321"/>
    <lineage>
        <taxon>Bacteria</taxon>
        <taxon>Bacillati</taxon>
        <taxon>Bacillota</taxon>
        <taxon>Bacilli</taxon>
        <taxon>Lactobacillales</taxon>
        <taxon>Enterococcaceae</taxon>
        <taxon>Enterococcus</taxon>
    </lineage>
</organism>
<comment type="caution">
    <text evidence="10">The sequence shown here is derived from an EMBL/GenBank/DDBJ whole genome shotgun (WGS) entry which is preliminary data.</text>
</comment>
<evidence type="ECO:0000256" key="3">
    <source>
        <dbReference type="ARBA" id="ARBA00022525"/>
    </source>
</evidence>
<keyword evidence="7" id="KW-0472">Membrane</keyword>
<dbReference type="Pfam" id="PF09479">
    <property type="entry name" value="Flg_new"/>
    <property type="match status" value="12"/>
</dbReference>
<feature type="region of interest" description="Disordered" evidence="6">
    <location>
        <begin position="2074"/>
        <end position="2094"/>
    </location>
</feature>
<dbReference type="Pfam" id="PF00746">
    <property type="entry name" value="Gram_pos_anchor"/>
    <property type="match status" value="1"/>
</dbReference>
<feature type="region of interest" description="Disordered" evidence="6">
    <location>
        <begin position="203"/>
        <end position="243"/>
    </location>
</feature>
<evidence type="ECO:0000313" key="11">
    <source>
        <dbReference type="Proteomes" id="UP000664495"/>
    </source>
</evidence>
<evidence type="ECO:0000259" key="9">
    <source>
        <dbReference type="Pfam" id="PF00746"/>
    </source>
</evidence>
<proteinExistence type="predicted"/>
<evidence type="ECO:0000256" key="4">
    <source>
        <dbReference type="ARBA" id="ARBA00022729"/>
    </source>
</evidence>
<protein>
    <submittedName>
        <fullName evidence="10">InlB B-repeat-containing protein</fullName>
    </submittedName>
</protein>
<sequence>MKKKPIAYVGTSILLFSTLMPTGIVFAESITIEAPTEQTGATLESVQSDIKVPEKQESAPVSSQEANPEEETTESSVPQETEEKEETKEEAVVPNMTLKRKGSDKIEAGDKIELKLFGNLTQAALSLPEGLVFDEKDHLDGENKLSEDFAWNEEKRELTIKNIAEEEAAATTFFLTAEKAGHYELTVFDEAADYESEKLAFDVEEKEEVKEETEESKEATKETTESSKEEKQENKKATKTKKAPRANEVIVGINADTTFRTYTNPVTGIAPTEYAVAVPLSISTAGIKGVKVEIPYGFTPDTTNPIFKDFEMTDPIFSLVTPAAPAADSVVDHYENDTTNQKLIIHLKETKTTVETVNLRFKFNSDYDAKIPADQIIWQDLQATAYDSSAAQLSQSSKVQLKSNALNGIETTLNLFNPKTTDYTTGPITNRMELKNNHNKQWLLDGTAKNRAFVEVPTGSVLSTNMTDYFGTDGKTTSDDSSIPTGYTRYYRDIADQSSDFNLWQLAGNVNVNKQQMDTQFTPPSSIAENDSFSITIGMITKKINAKATTVTDTVTYTKKAQPDWELTHGLKVHNTGVSGDRKAVVILDKPASTSRPNYVIGFSTYPHTNTYKNTGKRDITGTSFTLYQKSTGSEKINFNGITIHGTTLDNTVAKSYYQAEFEITNSTGTSRTETTTPKSGVHSLTLPALATGEYISKVTVTPMGTDGTTVGAWPTGNGFAFGYSAKNWDNGKWPDGSTIPTDKLSKVQMGGYLTYDNEENGQAPASTSIEMNSAEVIYAPDYTTDAYANFTSGDANSRQPGDTVNYEIQGYNTLHAISDWKNPIISVAIPKVLEMQDPGNNKDFYDEKNGVNHPGAVQVELLNSDATYNYYRFKVTGDGPQVEAGVAFKIPVAFKVASGTPVGNYPIPAVAASSDKFLQMDRATNNFSDGMAKNLGHDNTVLGSYSGRTSSSHTQLSIVYASKLNGDSAGRAASGDAWTETTHFAVDKKGTPQMKATINNIGNTSFTSVRLYDILPSSSDGRGSTGNIDFTGLDSSTGTVYYTTQPISSLPDYSTDLQTWNAAKLASHGFSTTPPLDIKDVTAIYIDFGSHIVAPNDKLDTVMNFLVPDADNQKAVNQFQYSAKEIGLNTVLNAKSSEITFSTEVAKVAYDENLPSFMAPGETAAGNMPDDQAVLLDTSGKGSITLSTKKPTMTGYTFVKWQDKANASKEYQPGDKIDFTSASTELNLKAIWKAVSVNVTYKKNDGSTANADVKAYNFGDTVSLSAVTNPTRTGYQFKGWGTTATAVTADFTDGTQIDFVTDKTVYAIWEANAYSVQFDKNNGTGSMTDQAFTYDIAAKLKKNTFTRPGYKFTGWAKAANAVSAEYTDEASVSNLSTANNGVVKLFAIWEAQDQTIQFDVNGGDLSSKPNDIIEKTDTNVDISKVAAPTRKGYTFDGWYDGATAVTGTIKMPAGGMILKAAWKANKYKVEFDANKGTGTMTAQQFTYDAAQNLTANTFTRSGYSFVGWATSSTGKSAYVDQESVNNLTAKDGDTIKLYAVWSATAQVLQFDVNGGDPATKPGNINSSTDAVVDISSVKAPTRKGYKFTGWYDGATKVGNSIVMPVGGKTLKAEWEAISYKVNFHANTGKGTMAKQAFVYDAAQNLTKNTFTKDGYAFDGWSKAQNSLGYDYVDEQNVMNLSDTHDAEVTVYASWRALDQTVTFDVNGGDVATKPLDIVQVTDSAVDISTVVSPTRTGYKFAGWYDGATKATNTFKMPAGGKTLRAEWTPIEYSIEFDGNSGTGTMAAQKFDYDLNQSLRKNEFTKAGYSFTGWSTKKGDPIVYSDEQAVQNLTATDGDKITLFANWKADDQTITFDVNGGDEATKPANLVAPTDSTVDLTKVKAPTRTGYTFKGWYEAAAKSDDSFAMPAGGKNLRAEWTPISYKIVFDGNSGAGTMADQAFEYDTEQKLTKNKFTKAGYSFTGWASKKDGKVEFTDEQALKNLTATADDKITVYAIWEAEDQTIKFDVNGGDEASRPENIVAKTGEKVDIDKVKAPTRTGYEFAGWYLKDKKISGVIEMPVGGMTLVAKWTKKDDPGKLPGTSDSGTGTSISRSTYLSGRIYRGTDTSAKNLPKTGSESQSPLTVILGLCILAGTTILAWLRRSKKDTEE</sequence>
<evidence type="ECO:0000256" key="2">
    <source>
        <dbReference type="ARBA" id="ARBA00022512"/>
    </source>
</evidence>
<dbReference type="EMBL" id="JAFLVR010000072">
    <property type="protein sequence ID" value="MBO0454758.1"/>
    <property type="molecule type" value="Genomic_DNA"/>
</dbReference>
<feature type="signal peptide" evidence="8">
    <location>
        <begin position="1"/>
        <end position="27"/>
    </location>
</feature>
<keyword evidence="5" id="KW-0572">Peptidoglycan-anchor</keyword>
<evidence type="ECO:0000256" key="6">
    <source>
        <dbReference type="SAM" id="MobiDB-lite"/>
    </source>
</evidence>
<feature type="chain" id="PRO_5047408027" evidence="8">
    <location>
        <begin position="28"/>
        <end position="2152"/>
    </location>
</feature>
<reference evidence="10 11" key="1">
    <citation type="submission" date="2021-03" db="EMBL/GenBank/DDBJ databases">
        <title>Enterococcal diversity collection.</title>
        <authorList>
            <person name="Gilmore M.S."/>
            <person name="Schwartzman J."/>
            <person name="Van Tyne D."/>
            <person name="Martin M."/>
            <person name="Earl A.M."/>
            <person name="Manson A.L."/>
            <person name="Straub T."/>
            <person name="Salamzade R."/>
            <person name="Saavedra J."/>
            <person name="Lebreton F."/>
            <person name="Prichula J."/>
            <person name="Schaufler K."/>
            <person name="Gaca A."/>
            <person name="Sgardioli B."/>
            <person name="Wagenaar J."/>
            <person name="Strong T."/>
        </authorList>
    </citation>
    <scope>NUCLEOTIDE SEQUENCE [LARGE SCALE GENOMIC DNA]</scope>
    <source>
        <strain evidence="10 11">MJM16</strain>
    </source>
</reference>
<dbReference type="NCBIfam" id="TIGR01167">
    <property type="entry name" value="LPXTG_anchor"/>
    <property type="match status" value="1"/>
</dbReference>
<dbReference type="InterPro" id="IPR019931">
    <property type="entry name" value="LPXTG_anchor"/>
</dbReference>
<keyword evidence="4 8" id="KW-0732">Signal</keyword>
<evidence type="ECO:0000256" key="7">
    <source>
        <dbReference type="SAM" id="Phobius"/>
    </source>
</evidence>
<keyword evidence="7" id="KW-1133">Transmembrane helix</keyword>
<keyword evidence="11" id="KW-1185">Reference proteome</keyword>
<accession>A0ABS3HQ69</accession>
<gene>
    <name evidence="10" type="ORF">JZO85_21050</name>
</gene>
<dbReference type="InterPro" id="IPR013378">
    <property type="entry name" value="InlB-like_B-rpt"/>
</dbReference>
<comment type="subcellular location">
    <subcellularLocation>
        <location evidence="1">Cell envelope</location>
    </subcellularLocation>
</comment>
<evidence type="ECO:0000313" key="10">
    <source>
        <dbReference type="EMBL" id="MBO0454758.1"/>
    </source>
</evidence>
<dbReference type="InterPro" id="IPR042229">
    <property type="entry name" value="Listeria/Bacterioides_rpt_sf"/>
</dbReference>
<feature type="transmembrane region" description="Helical" evidence="7">
    <location>
        <begin position="2125"/>
        <end position="2143"/>
    </location>
</feature>
<dbReference type="RefSeq" id="WP_207110484.1">
    <property type="nucleotide sequence ID" value="NZ_JAFLVR010000072.1"/>
</dbReference>
<dbReference type="Gene3D" id="2.60.40.4270">
    <property type="entry name" value="Listeria-Bacteroides repeat domain"/>
    <property type="match status" value="12"/>
</dbReference>